<dbReference type="GO" id="GO:0008270">
    <property type="term" value="F:zinc ion binding"/>
    <property type="evidence" value="ECO:0007669"/>
    <property type="project" value="InterPro"/>
</dbReference>
<evidence type="ECO:0000256" key="1">
    <source>
        <dbReference type="SAM" id="MobiDB-lite"/>
    </source>
</evidence>
<name>A0A843VPU4_COLES</name>
<dbReference type="EMBL" id="NMUH01002220">
    <property type="protein sequence ID" value="MQL98648.1"/>
    <property type="molecule type" value="Genomic_DNA"/>
</dbReference>
<dbReference type="SUPFAM" id="SSF57756">
    <property type="entry name" value="Retrovirus zinc finger-like domains"/>
    <property type="match status" value="1"/>
</dbReference>
<evidence type="ECO:0000313" key="2">
    <source>
        <dbReference type="EMBL" id="MQL98648.1"/>
    </source>
</evidence>
<gene>
    <name evidence="2" type="ORF">Taro_031370</name>
</gene>
<dbReference type="AlphaFoldDB" id="A0A843VPU4"/>
<organism evidence="2 3">
    <name type="scientific">Colocasia esculenta</name>
    <name type="common">Wild taro</name>
    <name type="synonym">Arum esculentum</name>
    <dbReference type="NCBI Taxonomy" id="4460"/>
    <lineage>
        <taxon>Eukaryota</taxon>
        <taxon>Viridiplantae</taxon>
        <taxon>Streptophyta</taxon>
        <taxon>Embryophyta</taxon>
        <taxon>Tracheophyta</taxon>
        <taxon>Spermatophyta</taxon>
        <taxon>Magnoliopsida</taxon>
        <taxon>Liliopsida</taxon>
        <taxon>Araceae</taxon>
        <taxon>Aroideae</taxon>
        <taxon>Colocasieae</taxon>
        <taxon>Colocasia</taxon>
    </lineage>
</organism>
<dbReference type="Proteomes" id="UP000652761">
    <property type="component" value="Unassembled WGS sequence"/>
</dbReference>
<proteinExistence type="predicted"/>
<dbReference type="InterPro" id="IPR036875">
    <property type="entry name" value="Znf_CCHC_sf"/>
</dbReference>
<evidence type="ECO:0000313" key="3">
    <source>
        <dbReference type="Proteomes" id="UP000652761"/>
    </source>
</evidence>
<accession>A0A843VPU4</accession>
<feature type="region of interest" description="Disordered" evidence="1">
    <location>
        <begin position="53"/>
        <end position="94"/>
    </location>
</feature>
<keyword evidence="3" id="KW-1185">Reference proteome</keyword>
<evidence type="ECO:0008006" key="4">
    <source>
        <dbReference type="Google" id="ProtNLM"/>
    </source>
</evidence>
<comment type="caution">
    <text evidence="2">The sequence shown here is derived from an EMBL/GenBank/DDBJ whole genome shotgun (WGS) entry which is preliminary data.</text>
</comment>
<protein>
    <recommendedName>
        <fullName evidence="4">CCHC-type domain-containing protein</fullName>
    </recommendedName>
</protein>
<reference evidence="2" key="1">
    <citation type="submission" date="2017-07" db="EMBL/GenBank/DDBJ databases">
        <title>Taro Niue Genome Assembly and Annotation.</title>
        <authorList>
            <person name="Atibalentja N."/>
            <person name="Keating K."/>
            <person name="Fields C.J."/>
        </authorList>
    </citation>
    <scope>NUCLEOTIDE SEQUENCE</scope>
    <source>
        <strain evidence="2">Niue_2</strain>
        <tissue evidence="2">Leaf</tissue>
    </source>
</reference>
<dbReference type="GO" id="GO:0003676">
    <property type="term" value="F:nucleic acid binding"/>
    <property type="evidence" value="ECO:0007669"/>
    <property type="project" value="InterPro"/>
</dbReference>
<sequence>MKAKHFLNGLRPQYITQLAPLDIQTYAEMVKKAQLLEDATDFTEHIKGKFVKKKMTSGPSSAKPTNGKKHPFNITEGPSQERKPKAIVPNTPAKSNCKYCDKPGHIVDECWRKVGACQHFGSGEHRIPECPLLKENERRPNVRPRKMLTLKRTGMTKSEVKSTLAS</sequence>
<dbReference type="Gene3D" id="4.10.60.10">
    <property type="entry name" value="Zinc finger, CCHC-type"/>
    <property type="match status" value="1"/>
</dbReference>